<sequence>MSKNIYTEFQIKELEKNPNIISASERSISYSPEFKKKSVKEYKKGKAPSQIFMDQGINLEIVGKKQPIRCLQRWRSTFERFGEEGFLTERRGKGSTGRPTSKPQSVEEQLRKAEARIKFLEAENDFLKKLEELERQALKKK</sequence>
<dbReference type="Proteomes" id="UP000077926">
    <property type="component" value="Chromosome"/>
</dbReference>
<evidence type="ECO:0000313" key="5">
    <source>
        <dbReference type="Proteomes" id="UP000077926"/>
    </source>
</evidence>
<dbReference type="InterPro" id="IPR009057">
    <property type="entry name" value="Homeodomain-like_sf"/>
</dbReference>
<evidence type="ECO:0000313" key="3">
    <source>
        <dbReference type="EMBL" id="AOH55924.1"/>
    </source>
</evidence>
<dbReference type="KEGG" id="bmur:ABE28_009190"/>
<dbReference type="KEGG" id="bmur:ABE28_016300"/>
<dbReference type="EMBL" id="CP017080">
    <property type="protein sequence ID" value="AOH56980.1"/>
    <property type="molecule type" value="Genomic_DNA"/>
</dbReference>
<dbReference type="InterPro" id="IPR046929">
    <property type="entry name" value="HTH_Tnp"/>
</dbReference>
<accession>A0A178A432</accession>
<dbReference type="SUPFAM" id="SSF46689">
    <property type="entry name" value="Homeodomain-like"/>
    <property type="match status" value="1"/>
</dbReference>
<feature type="compositionally biased region" description="Polar residues" evidence="1">
    <location>
        <begin position="97"/>
        <end position="107"/>
    </location>
</feature>
<name>A0A178A432_9BACI</name>
<gene>
    <name evidence="2" type="ORF">ABE28_009190</name>
    <name evidence="3" type="ORF">ABE28_016300</name>
    <name evidence="4" type="ORF">ABE28_021755</name>
</gene>
<evidence type="ECO:0000313" key="4">
    <source>
        <dbReference type="EMBL" id="AOH56980.1"/>
    </source>
</evidence>
<dbReference type="EMBL" id="CP017080">
    <property type="protein sequence ID" value="AOH54525.1"/>
    <property type="molecule type" value="Genomic_DNA"/>
</dbReference>
<dbReference type="AlphaFoldDB" id="A0A178A432"/>
<dbReference type="EMBL" id="CP017080">
    <property type="protein sequence ID" value="AOH55924.1"/>
    <property type="molecule type" value="Genomic_DNA"/>
</dbReference>
<keyword evidence="5" id="KW-1185">Reference proteome</keyword>
<feature type="region of interest" description="Disordered" evidence="1">
    <location>
        <begin position="86"/>
        <end position="108"/>
    </location>
</feature>
<reference evidence="3 5" key="1">
    <citation type="submission" date="2016-08" db="EMBL/GenBank/DDBJ databases">
        <title>Complete genome sequence of Bacillus muralis G25-68, a strain with toxicity to nematodes.</title>
        <authorList>
            <person name="Zheng Z."/>
        </authorList>
    </citation>
    <scope>NUCLEOTIDE SEQUENCE [LARGE SCALE GENOMIC DNA]</scope>
    <source>
        <strain evidence="3 5">G25-68</strain>
    </source>
</reference>
<evidence type="ECO:0000256" key="1">
    <source>
        <dbReference type="SAM" id="MobiDB-lite"/>
    </source>
</evidence>
<organism evidence="3 5">
    <name type="scientific">Peribacillus muralis</name>
    <dbReference type="NCBI Taxonomy" id="264697"/>
    <lineage>
        <taxon>Bacteria</taxon>
        <taxon>Bacillati</taxon>
        <taxon>Bacillota</taxon>
        <taxon>Bacilli</taxon>
        <taxon>Bacillales</taxon>
        <taxon>Bacillaceae</taxon>
        <taxon>Peribacillus</taxon>
    </lineage>
</organism>
<dbReference type="KEGG" id="bmur:ABE28_021755"/>
<protein>
    <submittedName>
        <fullName evidence="3">Transposase</fullName>
    </submittedName>
</protein>
<evidence type="ECO:0000313" key="2">
    <source>
        <dbReference type="EMBL" id="AOH54525.1"/>
    </source>
</evidence>
<proteinExistence type="predicted"/>
<dbReference type="STRING" id="264697.ABE28_009190"/>
<dbReference type="Pfam" id="PF20310">
    <property type="entry name" value="HTH_Tnp_2"/>
    <property type="match status" value="1"/>
</dbReference>